<dbReference type="CDD" id="cd18186">
    <property type="entry name" value="BTB_POZ_ZBTB_KLHL-like"/>
    <property type="match status" value="1"/>
</dbReference>
<feature type="domain" description="BTB" evidence="1">
    <location>
        <begin position="171"/>
        <end position="233"/>
    </location>
</feature>
<dbReference type="SMART" id="SM00225">
    <property type="entry name" value="BTB"/>
    <property type="match status" value="1"/>
</dbReference>
<sequence>MEQINLSKVLIHIVLPFPLESTELNIAKSSPYTVRFGNQVIRMQLSIINRCYAYICYLSLHSEENENVTVMKKFQLNFGFLHSNDDVIFPPSNIGDGIDTDDGRLHEISTPGAICIESMIRIPIESRQAFKITKTIICQIKFHKESDESEKILDAATVKAYETFLNDEILTDCIILCEEGKRIKAHKVMLAAHSSIFYSMLRNSNEINMKNVQHNIVSEMMRFLYCRKINGSEYILLELLKVADEYEINDLKKFSEHQLMRGVTIETAVERSILAHVHKALILKNFILEYICKYVEYFFFL</sequence>
<dbReference type="PANTHER" id="PTHR24413">
    <property type="entry name" value="SPECKLE-TYPE POZ PROTEIN"/>
    <property type="match status" value="1"/>
</dbReference>
<dbReference type="Pfam" id="PF00651">
    <property type="entry name" value="BTB"/>
    <property type="match status" value="1"/>
</dbReference>
<evidence type="ECO:0000313" key="2">
    <source>
        <dbReference type="EMBL" id="CAH1717527.1"/>
    </source>
</evidence>
<reference evidence="2" key="2">
    <citation type="submission" date="2022-10" db="EMBL/GenBank/DDBJ databases">
        <authorList>
            <consortium name="ENA_rothamsted_submissions"/>
            <consortium name="culmorum"/>
            <person name="King R."/>
        </authorList>
    </citation>
    <scope>NUCLEOTIDE SEQUENCE</scope>
</reference>
<protein>
    <recommendedName>
        <fullName evidence="1">BTB domain-containing protein</fullName>
    </recommendedName>
</protein>
<gene>
    <name evidence="2" type="ORF">CHIRRI_LOCUS5005</name>
</gene>
<dbReference type="InterPro" id="IPR011333">
    <property type="entry name" value="SKP1/BTB/POZ_sf"/>
</dbReference>
<dbReference type="InterPro" id="IPR000210">
    <property type="entry name" value="BTB/POZ_dom"/>
</dbReference>
<accession>A0A9P0IWK6</accession>
<reference evidence="2" key="1">
    <citation type="submission" date="2022-01" db="EMBL/GenBank/DDBJ databases">
        <authorList>
            <person name="King R."/>
        </authorList>
    </citation>
    <scope>NUCLEOTIDE SEQUENCE</scope>
</reference>
<dbReference type="Gene3D" id="3.30.710.10">
    <property type="entry name" value="Potassium Channel Kv1.1, Chain A"/>
    <property type="match status" value="1"/>
</dbReference>
<keyword evidence="3" id="KW-1185">Reference proteome</keyword>
<dbReference type="SUPFAM" id="SSF54695">
    <property type="entry name" value="POZ domain"/>
    <property type="match status" value="1"/>
</dbReference>
<proteinExistence type="predicted"/>
<evidence type="ECO:0000259" key="1">
    <source>
        <dbReference type="PROSITE" id="PS50097"/>
    </source>
</evidence>
<dbReference type="OrthoDB" id="429813at2759"/>
<organism evidence="2 3">
    <name type="scientific">Chironomus riparius</name>
    <dbReference type="NCBI Taxonomy" id="315576"/>
    <lineage>
        <taxon>Eukaryota</taxon>
        <taxon>Metazoa</taxon>
        <taxon>Ecdysozoa</taxon>
        <taxon>Arthropoda</taxon>
        <taxon>Hexapoda</taxon>
        <taxon>Insecta</taxon>
        <taxon>Pterygota</taxon>
        <taxon>Neoptera</taxon>
        <taxon>Endopterygota</taxon>
        <taxon>Diptera</taxon>
        <taxon>Nematocera</taxon>
        <taxon>Chironomoidea</taxon>
        <taxon>Chironomidae</taxon>
        <taxon>Chironominae</taxon>
        <taxon>Chironomus</taxon>
    </lineage>
</organism>
<dbReference type="EMBL" id="OU895878">
    <property type="protein sequence ID" value="CAH1717527.1"/>
    <property type="molecule type" value="Genomic_DNA"/>
</dbReference>
<dbReference type="PROSITE" id="PS50097">
    <property type="entry name" value="BTB"/>
    <property type="match status" value="1"/>
</dbReference>
<name>A0A9P0IWK6_9DIPT</name>
<dbReference type="Proteomes" id="UP001153620">
    <property type="component" value="Chromosome 2"/>
</dbReference>
<dbReference type="AlphaFoldDB" id="A0A9P0IWK6"/>
<evidence type="ECO:0000313" key="3">
    <source>
        <dbReference type="Proteomes" id="UP001153620"/>
    </source>
</evidence>